<evidence type="ECO:0000256" key="4">
    <source>
        <dbReference type="PROSITE-ProRule" id="PRU00600"/>
    </source>
</evidence>
<feature type="region of interest" description="Disordered" evidence="5">
    <location>
        <begin position="1"/>
        <end position="79"/>
    </location>
</feature>
<feature type="region of interest" description="Disordered" evidence="5">
    <location>
        <begin position="231"/>
        <end position="260"/>
    </location>
</feature>
<dbReference type="Pfam" id="PF08630">
    <property type="entry name" value="Dfp1_Him1_M"/>
    <property type="match status" value="1"/>
</dbReference>
<feature type="compositionally biased region" description="Low complexity" evidence="5">
    <location>
        <begin position="45"/>
        <end position="55"/>
    </location>
</feature>
<dbReference type="InterPro" id="IPR006572">
    <property type="entry name" value="Znf_DBF"/>
</dbReference>
<feature type="region of interest" description="Disordered" evidence="5">
    <location>
        <begin position="336"/>
        <end position="368"/>
    </location>
</feature>
<proteinExistence type="predicted"/>
<dbReference type="GO" id="GO:1901987">
    <property type="term" value="P:regulation of cell cycle phase transition"/>
    <property type="evidence" value="ECO:0007669"/>
    <property type="project" value="TreeGrafter"/>
</dbReference>
<feature type="compositionally biased region" description="Low complexity" evidence="5">
    <location>
        <begin position="20"/>
        <end position="33"/>
    </location>
</feature>
<dbReference type="SMART" id="SM00586">
    <property type="entry name" value="ZnF_DBF"/>
    <property type="match status" value="1"/>
</dbReference>
<keyword evidence="2 4" id="KW-0863">Zinc-finger</keyword>
<dbReference type="Gene3D" id="6.10.250.3410">
    <property type="entry name" value="DBF zinc finger"/>
    <property type="match status" value="1"/>
</dbReference>
<feature type="compositionally biased region" description="Basic and acidic residues" evidence="5">
    <location>
        <begin position="341"/>
        <end position="355"/>
    </location>
</feature>
<gene>
    <name evidence="7" type="ORF">AAP_05637</name>
</gene>
<dbReference type="GO" id="GO:0031431">
    <property type="term" value="C:Dbf4-dependent protein kinase complex"/>
    <property type="evidence" value="ECO:0007669"/>
    <property type="project" value="TreeGrafter"/>
</dbReference>
<dbReference type="CDD" id="cd00027">
    <property type="entry name" value="BRCT"/>
    <property type="match status" value="1"/>
</dbReference>
<evidence type="ECO:0000256" key="1">
    <source>
        <dbReference type="ARBA" id="ARBA00022723"/>
    </source>
</evidence>
<evidence type="ECO:0000256" key="3">
    <source>
        <dbReference type="ARBA" id="ARBA00022833"/>
    </source>
</evidence>
<dbReference type="GO" id="GO:0008270">
    <property type="term" value="F:zinc ion binding"/>
    <property type="evidence" value="ECO:0007669"/>
    <property type="project" value="UniProtKB-KW"/>
</dbReference>
<dbReference type="InterPro" id="IPR038545">
    <property type="entry name" value="Znf_DBF_sf"/>
</dbReference>
<dbReference type="InterPro" id="IPR036420">
    <property type="entry name" value="BRCT_dom_sf"/>
</dbReference>
<keyword evidence="8" id="KW-1185">Reference proteome</keyword>
<dbReference type="PANTHER" id="PTHR15375:SF26">
    <property type="entry name" value="PROTEIN CHIFFON"/>
    <property type="match status" value="1"/>
</dbReference>
<feature type="domain" description="DBF4-type" evidence="6">
    <location>
        <begin position="1008"/>
        <end position="1057"/>
    </location>
</feature>
<feature type="region of interest" description="Disordered" evidence="5">
    <location>
        <begin position="944"/>
        <end position="1014"/>
    </location>
</feature>
<evidence type="ECO:0000256" key="2">
    <source>
        <dbReference type="ARBA" id="ARBA00022771"/>
    </source>
</evidence>
<feature type="compositionally biased region" description="Basic and acidic residues" evidence="5">
    <location>
        <begin position="130"/>
        <end position="145"/>
    </location>
</feature>
<comment type="caution">
    <text evidence="7">The sequence shown here is derived from an EMBL/GenBank/DDBJ whole genome shotgun (WGS) entry which is preliminary data.</text>
</comment>
<feature type="compositionally biased region" description="Polar residues" evidence="5">
    <location>
        <begin position="356"/>
        <end position="368"/>
    </location>
</feature>
<dbReference type="PROSITE" id="PS51265">
    <property type="entry name" value="ZF_DBF4"/>
    <property type="match status" value="1"/>
</dbReference>
<evidence type="ECO:0000313" key="7">
    <source>
        <dbReference type="EMBL" id="KZZ87404.1"/>
    </source>
</evidence>
<feature type="compositionally biased region" description="Polar residues" evidence="5">
    <location>
        <begin position="65"/>
        <end position="75"/>
    </location>
</feature>
<feature type="compositionally biased region" description="Basic and acidic residues" evidence="5">
    <location>
        <begin position="630"/>
        <end position="649"/>
    </location>
</feature>
<dbReference type="SUPFAM" id="SSF52113">
    <property type="entry name" value="BRCT domain"/>
    <property type="match status" value="1"/>
</dbReference>
<accession>A0A167VE83</accession>
<feature type="region of interest" description="Disordered" evidence="5">
    <location>
        <begin position="617"/>
        <end position="655"/>
    </location>
</feature>
<organism evidence="7 8">
    <name type="scientific">Ascosphaera apis ARSEF 7405</name>
    <dbReference type="NCBI Taxonomy" id="392613"/>
    <lineage>
        <taxon>Eukaryota</taxon>
        <taxon>Fungi</taxon>
        <taxon>Dikarya</taxon>
        <taxon>Ascomycota</taxon>
        <taxon>Pezizomycotina</taxon>
        <taxon>Eurotiomycetes</taxon>
        <taxon>Eurotiomycetidae</taxon>
        <taxon>Onygenales</taxon>
        <taxon>Ascosphaeraceae</taxon>
        <taxon>Ascosphaera</taxon>
    </lineage>
</organism>
<feature type="compositionally biased region" description="Gly residues" evidence="5">
    <location>
        <begin position="246"/>
        <end position="258"/>
    </location>
</feature>
<dbReference type="InterPro" id="IPR013939">
    <property type="entry name" value="Regulatory_Dfp1/Him1"/>
</dbReference>
<dbReference type="OrthoDB" id="21380at2759"/>
<dbReference type="FunFam" id="6.10.250.3410:FF:000001">
    <property type="entry name" value="Protein DBF4 homolog A"/>
    <property type="match status" value="1"/>
</dbReference>
<dbReference type="EMBL" id="AZGZ01000034">
    <property type="protein sequence ID" value="KZZ87404.1"/>
    <property type="molecule type" value="Genomic_DNA"/>
</dbReference>
<feature type="region of interest" description="Disordered" evidence="5">
    <location>
        <begin position="166"/>
        <end position="190"/>
    </location>
</feature>
<feature type="compositionally biased region" description="Basic and acidic residues" evidence="5">
    <location>
        <begin position="762"/>
        <end position="794"/>
    </location>
</feature>
<dbReference type="GO" id="GO:0003676">
    <property type="term" value="F:nucleic acid binding"/>
    <property type="evidence" value="ECO:0007669"/>
    <property type="project" value="InterPro"/>
</dbReference>
<feature type="compositionally biased region" description="Basic and acidic residues" evidence="5">
    <location>
        <begin position="564"/>
        <end position="577"/>
    </location>
</feature>
<feature type="region of interest" description="Disordered" evidence="5">
    <location>
        <begin position="753"/>
        <end position="824"/>
    </location>
</feature>
<sequence>MAAVYVPPSPSHQQAPPPQQQQQQKQKQQQSPSVGPTTMSDRRQQQQLQLQQQQQQRRRRAPLSNVPNGTNTNSPFRRAAAGGLIQPSLKRSRPADGIQLENVYPPEIIRKQMITSNTTANVDVNANGCPEHREDYPRPNPRVDSHTTTASTSMTTTNIAAPTSTMTSNTHQFHAPPPSKQATSRRSTTTAATGVVVGGNAAEKARLFTLPSKNAVPTDFERKLVASREQSRLDASALSNSRRQPVGGGNGNGNGSGNGLTAAERAARIRHNRKTLENLRAWQSHYKKAFPTFVFYFDGLPDELRNKCARQIHLLGAKEEKFFSRAVTHVVTTRPIPPEIDANKDTKQNDSKHEASTSAAAQALPTTVNPSVLERTRDGRATDVLHRAREMHMKIWAYEKVQRVIGTINDPAHALMAASGIYQSQSNTTTSASAAAATAAVNTTTAASKRNRTTDLSLALQHEKLVSSTDPAAREIVPFKGPYIYVHCALGNYRPIIIKEYPKVARKSAGSWPQFRSAMAGKCPFIEDPGASAQTPRELEKKNLVRAQQLEIEKKRLSRIGNGKGKEKEKKAEEKRAGKANKKVTAADDAAWEKYNSDELVNSEHYEIVSRYQHEHGRLPEGGVKALRPLPRDPGEEQQRQQEKQKQKEEEEEGEEYDLLFHQIKKINRMALSYSVNTTQFGCAFLEKMQAEDDQCAAEGLRQMTPARRAAIDKTVRDTKAHVKEVMAEIHALGSDEEENGDEEVVVEKNNKKRSAAAADGNDQKDNEGSLQQDENKRLKRNDDRHDDDRDDASAPKPQGQENTLKRPAPADDGEDDDMTPRFLKPTSNHLLERLATQNKSLGLHGLSKTREPAASGVQPSNVTSAIRSQMISSTAAGMGAKAATSKEVHELKRKVLENNIHGALAGAGGSNRSTTSSHYAPGSLLEAKLKGVIDTKEVGQEKMVGTQGSRGGNNSRYERGRGEDGIGLDKSGTVRGGRQSAATGGLSKKAIPTPVGSAAVKEKEKKRDPKPGYCENCRDKFDDFDEHITSRKHRKFAMTADNWVELDEILEYIHSEQYQRMAQRSVTSWDPSDDENDH</sequence>
<evidence type="ECO:0000256" key="5">
    <source>
        <dbReference type="SAM" id="MobiDB-lite"/>
    </source>
</evidence>
<dbReference type="GO" id="GO:0010571">
    <property type="term" value="P:positive regulation of nuclear cell cycle DNA replication"/>
    <property type="evidence" value="ECO:0007669"/>
    <property type="project" value="TreeGrafter"/>
</dbReference>
<dbReference type="InterPro" id="IPR055116">
    <property type="entry name" value="DBF4_BRCT"/>
</dbReference>
<dbReference type="Gene3D" id="3.40.50.10190">
    <property type="entry name" value="BRCT domain"/>
    <property type="match status" value="1"/>
</dbReference>
<dbReference type="Proteomes" id="UP000242877">
    <property type="component" value="Unassembled WGS sequence"/>
</dbReference>
<dbReference type="VEuPathDB" id="FungiDB:AAP_05637"/>
<reference evidence="7 8" key="1">
    <citation type="journal article" date="2016" name="Genome Biol. Evol.">
        <title>Divergent and convergent evolution of fungal pathogenicity.</title>
        <authorList>
            <person name="Shang Y."/>
            <person name="Xiao G."/>
            <person name="Zheng P."/>
            <person name="Cen K."/>
            <person name="Zhan S."/>
            <person name="Wang C."/>
        </authorList>
    </citation>
    <scope>NUCLEOTIDE SEQUENCE [LARGE SCALE GENOMIC DNA]</scope>
    <source>
        <strain evidence="7 8">ARSEF 7405</strain>
    </source>
</reference>
<dbReference type="GO" id="GO:0043539">
    <property type="term" value="F:protein serine/threonine kinase activator activity"/>
    <property type="evidence" value="ECO:0007669"/>
    <property type="project" value="TreeGrafter"/>
</dbReference>
<keyword evidence="1" id="KW-0479">Metal-binding</keyword>
<feature type="region of interest" description="Disordered" evidence="5">
    <location>
        <begin position="558"/>
        <end position="582"/>
    </location>
</feature>
<dbReference type="Pfam" id="PF22437">
    <property type="entry name" value="DBF4_BRCT"/>
    <property type="match status" value="1"/>
</dbReference>
<dbReference type="AlphaFoldDB" id="A0A167VE83"/>
<name>A0A167VE83_9EURO</name>
<evidence type="ECO:0000313" key="8">
    <source>
        <dbReference type="Proteomes" id="UP000242877"/>
    </source>
</evidence>
<dbReference type="Pfam" id="PF07535">
    <property type="entry name" value="zf-DBF"/>
    <property type="match status" value="1"/>
</dbReference>
<feature type="compositionally biased region" description="Pro residues" evidence="5">
    <location>
        <begin position="7"/>
        <end position="19"/>
    </location>
</feature>
<keyword evidence="3" id="KW-0862">Zinc</keyword>
<dbReference type="PANTHER" id="PTHR15375">
    <property type="entry name" value="ACTIVATOR OF S-PHASE KINASE-RELATED"/>
    <property type="match status" value="1"/>
</dbReference>
<protein>
    <submittedName>
        <fullName evidence="7">G1/S regulator NimO</fullName>
    </submittedName>
</protein>
<evidence type="ECO:0000259" key="6">
    <source>
        <dbReference type="PROSITE" id="PS51265"/>
    </source>
</evidence>
<feature type="region of interest" description="Disordered" evidence="5">
    <location>
        <begin position="130"/>
        <end position="151"/>
    </location>
</feature>
<feature type="compositionally biased region" description="Basic and acidic residues" evidence="5">
    <location>
        <begin position="1001"/>
        <end position="1014"/>
    </location>
</feature>
<dbReference type="InterPro" id="IPR051590">
    <property type="entry name" value="Replication_Regulatory_Kinase"/>
</dbReference>